<protein>
    <submittedName>
        <fullName evidence="1">Cupin domain protein</fullName>
    </submittedName>
</protein>
<gene>
    <name evidence="1" type="ORF">SAMN06295937_10941</name>
</gene>
<proteinExistence type="predicted"/>
<dbReference type="RefSeq" id="WP_079640333.1">
    <property type="nucleotide sequence ID" value="NZ_FUYP01000094.1"/>
</dbReference>
<dbReference type="InterPro" id="IPR011051">
    <property type="entry name" value="RmlC_Cupin_sf"/>
</dbReference>
<evidence type="ECO:0000313" key="1">
    <source>
        <dbReference type="EMBL" id="SKC10440.1"/>
    </source>
</evidence>
<dbReference type="OrthoDB" id="7618523at2"/>
<sequence>MAKVHVHSVDELIWKTVREQTRDNPLKHLSEANLNAQVLIHEAGSETSCQLFETIFEAGAEVAIHRHDEDEIMYVVDGEMMLGARKLSPGSSVFIAGGTFYGFKAGPNGLRFLNFRPRADNSYIPAPQQPARA</sequence>
<keyword evidence="2" id="KW-1185">Reference proteome</keyword>
<accession>A0A1T5GQ25</accession>
<dbReference type="InterPro" id="IPR014710">
    <property type="entry name" value="RmlC-like_jellyroll"/>
</dbReference>
<dbReference type="SUPFAM" id="SSF51182">
    <property type="entry name" value="RmlC-like cupins"/>
    <property type="match status" value="1"/>
</dbReference>
<dbReference type="AlphaFoldDB" id="A0A1T5GQ25"/>
<organism evidence="1 2">
    <name type="scientific">Sphingopyxis flava</name>
    <dbReference type="NCBI Taxonomy" id="1507287"/>
    <lineage>
        <taxon>Bacteria</taxon>
        <taxon>Pseudomonadati</taxon>
        <taxon>Pseudomonadota</taxon>
        <taxon>Alphaproteobacteria</taxon>
        <taxon>Sphingomonadales</taxon>
        <taxon>Sphingomonadaceae</taxon>
        <taxon>Sphingopyxis</taxon>
    </lineage>
</organism>
<name>A0A1T5GQ25_9SPHN</name>
<dbReference type="Proteomes" id="UP000190044">
    <property type="component" value="Unassembled WGS sequence"/>
</dbReference>
<dbReference type="EMBL" id="FUYP01000094">
    <property type="protein sequence ID" value="SKC10440.1"/>
    <property type="molecule type" value="Genomic_DNA"/>
</dbReference>
<reference evidence="2" key="1">
    <citation type="submission" date="2017-02" db="EMBL/GenBank/DDBJ databases">
        <authorList>
            <person name="Varghese N."/>
            <person name="Submissions S."/>
        </authorList>
    </citation>
    <scope>NUCLEOTIDE SEQUENCE [LARGE SCALE GENOMIC DNA]</scope>
    <source>
        <strain evidence="2">R11H</strain>
    </source>
</reference>
<dbReference type="Gene3D" id="2.60.120.10">
    <property type="entry name" value="Jelly Rolls"/>
    <property type="match status" value="1"/>
</dbReference>
<evidence type="ECO:0000313" key="2">
    <source>
        <dbReference type="Proteomes" id="UP000190044"/>
    </source>
</evidence>